<dbReference type="PANTHER" id="PTHR13939:SF0">
    <property type="entry name" value="NMN AMIDOHYDROLASE-LIKE PROTEIN YFAY"/>
    <property type="match status" value="1"/>
</dbReference>
<dbReference type="Gene3D" id="3.90.950.20">
    <property type="entry name" value="CinA-like"/>
    <property type="match status" value="1"/>
</dbReference>
<dbReference type="Pfam" id="PF02464">
    <property type="entry name" value="CinA"/>
    <property type="match status" value="1"/>
</dbReference>
<organism evidence="3 4">
    <name type="scientific">Metabacillus malikii</name>
    <dbReference type="NCBI Taxonomy" id="1504265"/>
    <lineage>
        <taxon>Bacteria</taxon>
        <taxon>Bacillati</taxon>
        <taxon>Bacillota</taxon>
        <taxon>Bacilli</taxon>
        <taxon>Bacillales</taxon>
        <taxon>Bacillaceae</taxon>
        <taxon>Metabacillus</taxon>
    </lineage>
</organism>
<dbReference type="NCBIfam" id="TIGR00199">
    <property type="entry name" value="PncC_domain"/>
    <property type="match status" value="1"/>
</dbReference>
<evidence type="ECO:0000256" key="1">
    <source>
        <dbReference type="HAMAP-Rule" id="MF_00226"/>
    </source>
</evidence>
<accession>A0ABT9ZDX4</accession>
<keyword evidence="4" id="KW-1185">Reference proteome</keyword>
<dbReference type="Gene3D" id="3.40.980.10">
    <property type="entry name" value="MoaB/Mog-like domain"/>
    <property type="match status" value="1"/>
</dbReference>
<sequence>MDVRTEIIAVGSELLLGQIVNSNAQFLSQQFAQLGMGVYYHTVVGDNSTRLEHAIKIAQNRSNVIVFTGGLGPTKDDLTKETIATMLGKKLVFDYEALASIEQYFTKTKRKMSENNKKQALVLEDAVILKNDHGMAPGMGIKVDDIIYILLPGPPSEMRPMFQNYCRGYLQQTLGLQEKIISRVLRYFGIGESQLETDIEDLINEQTNPTIAPLAAEGEVTLRLTAKHIDEAVANEMLDELESKINQRVGEFFYGYNDTTLISELSKQLSNKKRTVAAAESLTGGMFSEYITAIDGASNIFKGSLITYTNEMKVNILRVSKQTLSEHGAVSEQCAIEMAEQVRDIVGSDIGISFTGAAGPKPHEGQPVGTVYIGVAVKGKETSTYKLHLSGTRQGIRIKTVKYGCHYIVKHLKDL</sequence>
<comment type="caution">
    <text evidence="3">The sequence shown here is derived from an EMBL/GenBank/DDBJ whole genome shotgun (WGS) entry which is preliminary data.</text>
</comment>
<dbReference type="InterPro" id="IPR008136">
    <property type="entry name" value="CinA_C"/>
</dbReference>
<gene>
    <name evidence="1" type="primary">cinA</name>
    <name evidence="3" type="ORF">J2S19_001717</name>
</gene>
<dbReference type="Pfam" id="PF00994">
    <property type="entry name" value="MoCF_biosynth"/>
    <property type="match status" value="1"/>
</dbReference>
<evidence type="ECO:0000259" key="2">
    <source>
        <dbReference type="SMART" id="SM00852"/>
    </source>
</evidence>
<dbReference type="NCBIfam" id="TIGR00200">
    <property type="entry name" value="cinA_nterm"/>
    <property type="match status" value="1"/>
</dbReference>
<protein>
    <recommendedName>
        <fullName evidence="1">Putative competence-damage inducible protein</fullName>
    </recommendedName>
</protein>
<dbReference type="SUPFAM" id="SSF142433">
    <property type="entry name" value="CinA-like"/>
    <property type="match status" value="1"/>
</dbReference>
<dbReference type="InterPro" id="IPR036653">
    <property type="entry name" value="CinA-like_C"/>
</dbReference>
<dbReference type="InterPro" id="IPR008135">
    <property type="entry name" value="Competence-induced_CinA"/>
</dbReference>
<evidence type="ECO:0000313" key="4">
    <source>
        <dbReference type="Proteomes" id="UP001234495"/>
    </source>
</evidence>
<dbReference type="InterPro" id="IPR036425">
    <property type="entry name" value="MoaB/Mog-like_dom_sf"/>
</dbReference>
<dbReference type="EMBL" id="JAUSUD010000006">
    <property type="protein sequence ID" value="MDQ0230461.1"/>
    <property type="molecule type" value="Genomic_DNA"/>
</dbReference>
<feature type="domain" description="MoaB/Mog" evidence="2">
    <location>
        <begin position="6"/>
        <end position="172"/>
    </location>
</feature>
<proteinExistence type="inferred from homology"/>
<dbReference type="HAMAP" id="MF_00226_B">
    <property type="entry name" value="CinA_B"/>
    <property type="match status" value="1"/>
</dbReference>
<evidence type="ECO:0000313" key="3">
    <source>
        <dbReference type="EMBL" id="MDQ0230461.1"/>
    </source>
</evidence>
<dbReference type="PIRSF" id="PIRSF006728">
    <property type="entry name" value="CinA"/>
    <property type="match status" value="1"/>
</dbReference>
<dbReference type="PANTHER" id="PTHR13939">
    <property type="entry name" value="NICOTINAMIDE-NUCLEOTIDE AMIDOHYDROLASE PNCC"/>
    <property type="match status" value="1"/>
</dbReference>
<dbReference type="NCBIfam" id="TIGR00177">
    <property type="entry name" value="molyb_syn"/>
    <property type="match status" value="1"/>
</dbReference>
<dbReference type="NCBIfam" id="NF001813">
    <property type="entry name" value="PRK00549.1"/>
    <property type="match status" value="1"/>
</dbReference>
<dbReference type="CDD" id="cd00885">
    <property type="entry name" value="cinA"/>
    <property type="match status" value="1"/>
</dbReference>
<dbReference type="SUPFAM" id="SSF53218">
    <property type="entry name" value="Molybdenum cofactor biosynthesis proteins"/>
    <property type="match status" value="1"/>
</dbReference>
<dbReference type="Pfam" id="PF18146">
    <property type="entry name" value="CinA_KH"/>
    <property type="match status" value="1"/>
</dbReference>
<dbReference type="InterPro" id="IPR050101">
    <property type="entry name" value="CinA"/>
</dbReference>
<dbReference type="InterPro" id="IPR001453">
    <property type="entry name" value="MoaB/Mog_dom"/>
</dbReference>
<comment type="similarity">
    <text evidence="1">Belongs to the CinA family.</text>
</comment>
<keyword evidence="3" id="KW-0378">Hydrolase</keyword>
<dbReference type="Proteomes" id="UP001234495">
    <property type="component" value="Unassembled WGS sequence"/>
</dbReference>
<dbReference type="GO" id="GO:0019159">
    <property type="term" value="F:nicotinamide-nucleotide amidase activity"/>
    <property type="evidence" value="ECO:0007669"/>
    <property type="project" value="UniProtKB-EC"/>
</dbReference>
<dbReference type="Gene3D" id="3.30.70.2860">
    <property type="match status" value="1"/>
</dbReference>
<name>A0ABT9ZDX4_9BACI</name>
<dbReference type="SMART" id="SM00852">
    <property type="entry name" value="MoCF_biosynth"/>
    <property type="match status" value="1"/>
</dbReference>
<dbReference type="InterPro" id="IPR041424">
    <property type="entry name" value="CinA_KH"/>
</dbReference>
<reference evidence="3 4" key="1">
    <citation type="submission" date="2023-07" db="EMBL/GenBank/DDBJ databases">
        <title>Genomic Encyclopedia of Type Strains, Phase IV (KMG-IV): sequencing the most valuable type-strain genomes for metagenomic binning, comparative biology and taxonomic classification.</title>
        <authorList>
            <person name="Goeker M."/>
        </authorList>
    </citation>
    <scope>NUCLEOTIDE SEQUENCE [LARGE SCALE GENOMIC DNA]</scope>
    <source>
        <strain evidence="3 4">DSM 29005</strain>
    </source>
</reference>